<sequence length="1476" mass="161959">MPFLRRRGNMVSETDMRRHTVLAPRASADGNGNVSGNDKGNDDNSGVPAPLPRPPSTQRQQKREQKQKQKQSPPPPPPPPPIDHGTAEGALSLHPSRESESAASRPDTPPVQQETNKHRRFSVLRFRHASDSQLSLRAKQQAEKPPPVPRRIYTSSIPLLAVSALLRTDHAKSAPAIITTAPTNDITGPKNMSSRMSLAAKFRRSNDVPRDDGGNPMGPSRRAVRKSFTEERGRSSLATLDEPRSPRPSTQSASVSNGTTLSTFTNRQSESSRSDASSTDRISHPSPTMTPKRSQASTPFFKLRRAKKTPEPMFPLAHLPQKNATHSFTGSSASLSVGSTPRPASAQSATTPRAHADRCEDGAASQPSPAAALFARGTGLGSGHSSPTRANVLRGRSSTMSSMGRDSTDDHLVPPTTRTSTSTGRKSFGDLFGLSRIRQNSELSRQGSLTPATPGSITSKSNSLQLPRGSIVLPDRRDDESPAKYLTRVEEVVSRGVIASALSKGIDPFSAAVLRSYMRSFSFFGDPMDMAIRKLLMEAELPKETQQIDRCLQAFANRYHECNPGIYSSPDQAYFIAFSLLILHTDVFNKNNKHKMQKADYLKNTRGEGIFDEILECFYDNISYTPFIHVEDDLDLSQERSATSKSKKQLLSANAGDPAKRAAKEPIDPYTLILDGNLDALRPNLKDAMQLDDHYNYLGTAACLNLQDLQKTFFKTGVLQIVSARSRPDAFMSEKTATNPEDAHPGIVDIKITKVGLLWRKDTKKRKTRSPWQEWGAILTGAQLYFFRNTSWVKNLMHQYENHIKAGHDGIPIIFNPPLEEFKPDALMSTHGAVALLDTTYKKHKNAFVYVRQGGLDEVLLADNEDELNDWLAKLNYAAAFRTSGVRMRGVVGGNYDGQGRRGIRRLDSSEATQLIQTPTGLVSIARGRIDHKMAEDIQTARRDGLQQKIAEAELKVEETQRQLEEQLRNARHLQILAPIQPRTREQLLSAAARMAAQLKWTRMEIWREKCHRDILVQDLADDRPVSSSMATPTKNQAESEPTSSPTPRPLVTRLESTSKRHSGTDKSPQTPTDNSISRISSTVETPHEVESPSKPAFQTPPQSATKPHRGPRDTSHSTSDMGSTRHGSISSITAPPVQSPTSTPQARQTSSRDGRGTTSSSKSDPSQDDIDADERDFLKQAGLWEGRSGRASIDKATASTSAESAEHGTPAERDKLERSKIRRSLQRTLRESAGHLSHHRSRKGKEIAAAGASEDTPRDTKLSRGTGSFVVHGKKASVINLGTELQSMSQDEKILARKQLQQQLHQQLQQQQQQLAEQPPASPILSAEPDDDFHSALETPSESNESSDRRESAASASTATARSFRELHRKYSSAQAARSASAGGRLAVPSDGESEVAVSFSDGRKSPLPTIEKGSGDEDEDGDDDEEPKKNEVGQTERNQPPGQEHKDEDSDDTGEESLPEPDHLSSLTAQVMNA</sequence>
<feature type="compositionally biased region" description="Polar residues" evidence="2">
    <location>
        <begin position="247"/>
        <end position="268"/>
    </location>
</feature>
<feature type="region of interest" description="Disordered" evidence="2">
    <location>
        <begin position="1"/>
        <end position="121"/>
    </location>
</feature>
<dbReference type="PANTHER" id="PTHR10663:SF405">
    <property type="entry name" value="ARF GUANINE NUCLEOTIDE EXCHANGE FACTOR SYT1"/>
    <property type="match status" value="1"/>
</dbReference>
<dbReference type="InterPro" id="IPR035999">
    <property type="entry name" value="Sec7_dom_sf"/>
</dbReference>
<evidence type="ECO:0000313" key="5">
    <source>
        <dbReference type="EMBL" id="POR33466.1"/>
    </source>
</evidence>
<dbReference type="OrthoDB" id="430364at2759"/>
<feature type="compositionally biased region" description="Polar residues" evidence="2">
    <location>
        <begin position="1140"/>
        <end position="1150"/>
    </location>
</feature>
<feature type="compositionally biased region" description="Polar residues" evidence="2">
    <location>
        <begin position="1434"/>
        <end position="1443"/>
    </location>
</feature>
<feature type="region of interest" description="Disordered" evidence="2">
    <location>
        <begin position="1024"/>
        <end position="1276"/>
    </location>
</feature>
<organism evidence="5 6">
    <name type="scientific">Tolypocladium paradoxum</name>
    <dbReference type="NCBI Taxonomy" id="94208"/>
    <lineage>
        <taxon>Eukaryota</taxon>
        <taxon>Fungi</taxon>
        <taxon>Dikarya</taxon>
        <taxon>Ascomycota</taxon>
        <taxon>Pezizomycotina</taxon>
        <taxon>Sordariomycetes</taxon>
        <taxon>Hypocreomycetidae</taxon>
        <taxon>Hypocreales</taxon>
        <taxon>Ophiocordycipitaceae</taxon>
        <taxon>Tolypocladium</taxon>
    </lineage>
</organism>
<dbReference type="STRING" id="94208.A0A2S4KTE3"/>
<feature type="compositionally biased region" description="Polar residues" evidence="2">
    <location>
        <begin position="285"/>
        <end position="298"/>
    </location>
</feature>
<feature type="compositionally biased region" description="Pro residues" evidence="2">
    <location>
        <begin position="72"/>
        <end position="82"/>
    </location>
</feature>
<dbReference type="SUPFAM" id="SSF50729">
    <property type="entry name" value="PH domain-like"/>
    <property type="match status" value="1"/>
</dbReference>
<evidence type="ECO:0000259" key="4">
    <source>
        <dbReference type="PROSITE" id="PS50190"/>
    </source>
</evidence>
<reference evidence="5 6" key="1">
    <citation type="submission" date="2018-01" db="EMBL/GenBank/DDBJ databases">
        <title>Harnessing the power of phylogenomics to disentangle the directionality and signatures of interkingdom host jumping in the parasitic fungal genus Tolypocladium.</title>
        <authorList>
            <person name="Quandt C.A."/>
            <person name="Patterson W."/>
            <person name="Spatafora J.W."/>
        </authorList>
    </citation>
    <scope>NUCLEOTIDE SEQUENCE [LARGE SCALE GENOMIC DNA]</scope>
    <source>
        <strain evidence="5 6">NRBC 100945</strain>
    </source>
</reference>
<dbReference type="SMART" id="SM00222">
    <property type="entry name" value="Sec7"/>
    <property type="match status" value="1"/>
</dbReference>
<feature type="region of interest" description="Disordered" evidence="2">
    <location>
        <begin position="202"/>
        <end position="299"/>
    </location>
</feature>
<keyword evidence="6" id="KW-1185">Reference proteome</keyword>
<feature type="compositionally biased region" description="Basic and acidic residues" evidence="2">
    <location>
        <begin position="204"/>
        <end position="213"/>
    </location>
</feature>
<dbReference type="PANTHER" id="PTHR10663">
    <property type="entry name" value="GUANYL-NUCLEOTIDE EXCHANGE FACTOR"/>
    <property type="match status" value="1"/>
</dbReference>
<feature type="compositionally biased region" description="Low complexity" evidence="2">
    <location>
        <begin position="1373"/>
        <end position="1388"/>
    </location>
</feature>
<dbReference type="Proteomes" id="UP000237481">
    <property type="component" value="Unassembled WGS sequence"/>
</dbReference>
<dbReference type="GO" id="GO:0005085">
    <property type="term" value="F:guanyl-nucleotide exchange factor activity"/>
    <property type="evidence" value="ECO:0007669"/>
    <property type="project" value="InterPro"/>
</dbReference>
<proteinExistence type="predicted"/>
<evidence type="ECO:0000259" key="3">
    <source>
        <dbReference type="PROSITE" id="PS50003"/>
    </source>
</evidence>
<feature type="compositionally biased region" description="Basic and acidic residues" evidence="2">
    <location>
        <begin position="1205"/>
        <end position="1220"/>
    </location>
</feature>
<feature type="compositionally biased region" description="Polar residues" evidence="2">
    <location>
        <begin position="437"/>
        <end position="465"/>
    </location>
</feature>
<dbReference type="SUPFAM" id="SSF48425">
    <property type="entry name" value="Sec7 domain"/>
    <property type="match status" value="1"/>
</dbReference>
<dbReference type="InterPro" id="IPR000904">
    <property type="entry name" value="Sec7_dom"/>
</dbReference>
<dbReference type="Gene3D" id="2.30.29.30">
    <property type="entry name" value="Pleckstrin-homology domain (PH domain)/Phosphotyrosine-binding domain (PTB)"/>
    <property type="match status" value="1"/>
</dbReference>
<feature type="compositionally biased region" description="Polar residues" evidence="2">
    <location>
        <begin position="1066"/>
        <end position="1085"/>
    </location>
</feature>
<feature type="compositionally biased region" description="Polar residues" evidence="2">
    <location>
        <begin position="1117"/>
        <end position="1134"/>
    </location>
</feature>
<feature type="compositionally biased region" description="Polar residues" evidence="2">
    <location>
        <begin position="1026"/>
        <end position="1037"/>
    </location>
</feature>
<evidence type="ECO:0000256" key="1">
    <source>
        <dbReference type="SAM" id="Coils"/>
    </source>
</evidence>
<feature type="compositionally biased region" description="Low complexity" evidence="2">
    <location>
        <begin position="414"/>
        <end position="425"/>
    </location>
</feature>
<feature type="region of interest" description="Disordered" evidence="2">
    <location>
        <begin position="1300"/>
        <end position="1476"/>
    </location>
</feature>
<dbReference type="InterPro" id="IPR011993">
    <property type="entry name" value="PH-like_dom_sf"/>
</dbReference>
<feature type="compositionally biased region" description="Low complexity" evidence="2">
    <location>
        <begin position="1354"/>
        <end position="1363"/>
    </location>
</feature>
<dbReference type="InterPro" id="IPR023394">
    <property type="entry name" value="Sec7_C_sf"/>
</dbReference>
<feature type="compositionally biased region" description="Acidic residues" evidence="2">
    <location>
        <begin position="1418"/>
        <end position="1427"/>
    </location>
</feature>
<dbReference type="PROSITE" id="PS50190">
    <property type="entry name" value="SEC7"/>
    <property type="match status" value="1"/>
</dbReference>
<feature type="compositionally biased region" description="Polar residues" evidence="2">
    <location>
        <begin position="1467"/>
        <end position="1476"/>
    </location>
</feature>
<name>A0A2S4KTE3_9HYPO</name>
<feature type="compositionally biased region" description="Low complexity" evidence="2">
    <location>
        <begin position="269"/>
        <end position="280"/>
    </location>
</feature>
<dbReference type="EMBL" id="PKSG01000685">
    <property type="protein sequence ID" value="POR33466.1"/>
    <property type="molecule type" value="Genomic_DNA"/>
</dbReference>
<feature type="compositionally biased region" description="Polar residues" evidence="2">
    <location>
        <begin position="639"/>
        <end position="652"/>
    </location>
</feature>
<dbReference type="FunFam" id="1.10.1000.11:FF:000002">
    <property type="entry name" value="Cytohesin 1"/>
    <property type="match status" value="1"/>
</dbReference>
<comment type="caution">
    <text evidence="5">The sequence shown here is derived from an EMBL/GenBank/DDBJ whole genome shotgun (WGS) entry which is preliminary data.</text>
</comment>
<feature type="region of interest" description="Disordered" evidence="2">
    <location>
        <begin position="131"/>
        <end position="150"/>
    </location>
</feature>
<dbReference type="GO" id="GO:0032012">
    <property type="term" value="P:regulation of ARF protein signal transduction"/>
    <property type="evidence" value="ECO:0007669"/>
    <property type="project" value="InterPro"/>
</dbReference>
<evidence type="ECO:0000256" key="2">
    <source>
        <dbReference type="SAM" id="MobiDB-lite"/>
    </source>
</evidence>
<dbReference type="CDD" id="cd00171">
    <property type="entry name" value="Sec7"/>
    <property type="match status" value="1"/>
</dbReference>
<feature type="compositionally biased region" description="Low complexity" evidence="2">
    <location>
        <begin position="394"/>
        <end position="405"/>
    </location>
</feature>
<evidence type="ECO:0000313" key="6">
    <source>
        <dbReference type="Proteomes" id="UP000237481"/>
    </source>
</evidence>
<protein>
    <submittedName>
        <fullName evidence="5">Protein transport protein sec73</fullName>
    </submittedName>
</protein>
<dbReference type="PROSITE" id="PS50003">
    <property type="entry name" value="PH_DOMAIN"/>
    <property type="match status" value="1"/>
</dbReference>
<keyword evidence="1" id="KW-0175">Coiled coil</keyword>
<gene>
    <name evidence="5" type="ORF">TPAR_06345</name>
</gene>
<feature type="compositionally biased region" description="Polar residues" evidence="2">
    <location>
        <begin position="323"/>
        <end position="339"/>
    </location>
</feature>
<feature type="compositionally biased region" description="Low complexity" evidence="2">
    <location>
        <begin position="1300"/>
        <end position="1316"/>
    </location>
</feature>
<feature type="domain" description="SEC7" evidence="4">
    <location>
        <begin position="464"/>
        <end position="625"/>
    </location>
</feature>
<dbReference type="Gene3D" id="1.10.1000.11">
    <property type="entry name" value="Arf Nucleotide-binding Site Opener,domain 2"/>
    <property type="match status" value="1"/>
</dbReference>
<feature type="region of interest" description="Disordered" evidence="2">
    <location>
        <begin position="323"/>
        <end position="477"/>
    </location>
</feature>
<accession>A0A2S4KTE3</accession>
<feature type="region of interest" description="Disordered" evidence="2">
    <location>
        <begin position="639"/>
        <end position="661"/>
    </location>
</feature>
<dbReference type="Pfam" id="PF01369">
    <property type="entry name" value="Sec7"/>
    <property type="match status" value="1"/>
</dbReference>
<feature type="compositionally biased region" description="Acidic residues" evidence="2">
    <location>
        <begin position="1451"/>
        <end position="1461"/>
    </location>
</feature>
<feature type="domain" description="PH" evidence="3">
    <location>
        <begin position="751"/>
        <end position="880"/>
    </location>
</feature>
<dbReference type="InterPro" id="IPR001849">
    <property type="entry name" value="PH_domain"/>
</dbReference>
<feature type="coiled-coil region" evidence="1">
    <location>
        <begin position="943"/>
        <end position="977"/>
    </location>
</feature>